<dbReference type="Proteomes" id="UP000578531">
    <property type="component" value="Unassembled WGS sequence"/>
</dbReference>
<name>A0A8H6FL54_9LECA</name>
<protein>
    <submittedName>
        <fullName evidence="2">Uncharacterized protein</fullName>
    </submittedName>
</protein>
<evidence type="ECO:0000313" key="2">
    <source>
        <dbReference type="EMBL" id="KAF6230559.1"/>
    </source>
</evidence>
<keyword evidence="3" id="KW-1185">Reference proteome</keyword>
<evidence type="ECO:0000313" key="3">
    <source>
        <dbReference type="Proteomes" id="UP000578531"/>
    </source>
</evidence>
<proteinExistence type="predicted"/>
<keyword evidence="1" id="KW-1133">Transmembrane helix</keyword>
<keyword evidence="1" id="KW-0812">Transmembrane</keyword>
<dbReference type="AlphaFoldDB" id="A0A8H6FL54"/>
<keyword evidence="1" id="KW-0472">Membrane</keyword>
<accession>A0A8H6FL54</accession>
<organism evidence="2 3">
    <name type="scientific">Letharia columbiana</name>
    <dbReference type="NCBI Taxonomy" id="112416"/>
    <lineage>
        <taxon>Eukaryota</taxon>
        <taxon>Fungi</taxon>
        <taxon>Dikarya</taxon>
        <taxon>Ascomycota</taxon>
        <taxon>Pezizomycotina</taxon>
        <taxon>Lecanoromycetes</taxon>
        <taxon>OSLEUM clade</taxon>
        <taxon>Lecanoromycetidae</taxon>
        <taxon>Lecanorales</taxon>
        <taxon>Lecanorineae</taxon>
        <taxon>Parmeliaceae</taxon>
        <taxon>Letharia</taxon>
    </lineage>
</organism>
<sequence length="321" mass="34170">MPFFPPRFKPATSVLFIYSSIHCLRNAMADAQTCFYPDGSVSTHDTPCHSPSIGDGASACCGSTDICLNNSLCLAQSGAELVTRGSCTDQTWQSPECPQYCSDENPSGGALIFLAGYLQDKFKFCCSQVILSNNTCNTTTKGSTAPFEIEAGLVILNRTSGSTSLNTTDAATVTVTATATATATPMATVTALTLPPNSSSFHNTSSTSPSSSSSSREAAIGAGMGVTLGLGLLVTLGLLWRLRKHKQILSKDIQTWEWKYSELMKAKTAIFAGAEHQPPHPLDCWNQDGLDGQPHLVPQLEGWKPDEIDGTEVYGLGNRTE</sequence>
<dbReference type="GeneID" id="59292740"/>
<reference evidence="2 3" key="1">
    <citation type="journal article" date="2020" name="Genomics">
        <title>Complete, high-quality genomes from long-read metagenomic sequencing of two wolf lichen thalli reveals enigmatic genome architecture.</title>
        <authorList>
            <person name="McKenzie S.K."/>
            <person name="Walston R.F."/>
            <person name="Allen J.L."/>
        </authorList>
    </citation>
    <scope>NUCLEOTIDE SEQUENCE [LARGE SCALE GENOMIC DNA]</scope>
    <source>
        <strain evidence="2">WasteWater2</strain>
    </source>
</reference>
<evidence type="ECO:0000256" key="1">
    <source>
        <dbReference type="SAM" id="Phobius"/>
    </source>
</evidence>
<dbReference type="OrthoDB" id="5215637at2759"/>
<gene>
    <name evidence="2" type="ORF">HO173_011096</name>
</gene>
<comment type="caution">
    <text evidence="2">The sequence shown here is derived from an EMBL/GenBank/DDBJ whole genome shotgun (WGS) entry which is preliminary data.</text>
</comment>
<feature type="transmembrane region" description="Helical" evidence="1">
    <location>
        <begin position="218"/>
        <end position="240"/>
    </location>
</feature>
<dbReference type="EMBL" id="JACCJC010000066">
    <property type="protein sequence ID" value="KAF6230559.1"/>
    <property type="molecule type" value="Genomic_DNA"/>
</dbReference>
<dbReference type="RefSeq" id="XP_037160027.1">
    <property type="nucleotide sequence ID" value="XM_037312978.1"/>
</dbReference>